<feature type="domain" description="NodB homology" evidence="12">
    <location>
        <begin position="150"/>
        <end position="345"/>
    </location>
</feature>
<comment type="cofactor">
    <cofactor evidence="1">
        <name>Co(2+)</name>
        <dbReference type="ChEBI" id="CHEBI:48828"/>
    </cofactor>
</comment>
<evidence type="ECO:0000256" key="1">
    <source>
        <dbReference type="ARBA" id="ARBA00001941"/>
    </source>
</evidence>
<keyword evidence="7" id="KW-0170">Cobalt</keyword>
<reference evidence="13" key="1">
    <citation type="submission" date="2023-06" db="EMBL/GenBank/DDBJ databases">
        <title>Genome-scale phylogeny and comparative genomics of the fungal order Sordariales.</title>
        <authorList>
            <consortium name="Lawrence Berkeley National Laboratory"/>
            <person name="Hensen N."/>
            <person name="Bonometti L."/>
            <person name="Westerberg I."/>
            <person name="Brannstrom I.O."/>
            <person name="Guillou S."/>
            <person name="Cros-Aarteil S."/>
            <person name="Calhoun S."/>
            <person name="Haridas S."/>
            <person name="Kuo A."/>
            <person name="Mondo S."/>
            <person name="Pangilinan J."/>
            <person name="Riley R."/>
            <person name="LaButti K."/>
            <person name="Andreopoulos B."/>
            <person name="Lipzen A."/>
            <person name="Chen C."/>
            <person name="Yanf M."/>
            <person name="Daum C."/>
            <person name="Ng V."/>
            <person name="Clum A."/>
            <person name="Steindorff A."/>
            <person name="Ohm R."/>
            <person name="Martin F."/>
            <person name="Silar P."/>
            <person name="Natvig D."/>
            <person name="Lalanne C."/>
            <person name="Gautier V."/>
            <person name="Ament-velasquez S.L."/>
            <person name="Kruys A."/>
            <person name="Hutchinson M.I."/>
            <person name="Powell A.J."/>
            <person name="Barry K."/>
            <person name="Miller A.N."/>
            <person name="Grigoriev I.V."/>
            <person name="Debuchy R."/>
            <person name="Gladieux P."/>
            <person name="Thoren M.H."/>
            <person name="Johannesson H."/>
        </authorList>
    </citation>
    <scope>NUCLEOTIDE SEQUENCE</scope>
    <source>
        <strain evidence="13">SMH3391-2</strain>
    </source>
</reference>
<evidence type="ECO:0000259" key="12">
    <source>
        <dbReference type="PROSITE" id="PS51677"/>
    </source>
</evidence>
<feature type="domain" description="Chitin-binding type-1" evidence="11">
    <location>
        <begin position="72"/>
        <end position="116"/>
    </location>
</feature>
<evidence type="ECO:0000256" key="7">
    <source>
        <dbReference type="ARBA" id="ARBA00023285"/>
    </source>
</evidence>
<dbReference type="PANTHER" id="PTHR46471:SF2">
    <property type="entry name" value="CHITIN DEACETYLASE-RELATED"/>
    <property type="match status" value="1"/>
</dbReference>
<sequence>MKLSCALLAASFGLVAAHNDHEGRHIPKLLGGRKFLSDVKVPRATDSDKHIPIRQPVASSRNQGGLERRADDAKCGAGVGSCDAGYCCSYEGWCGKTKDYCTAPDCQLSYGPACDGNKKPSGVDTSGVARPKSGNVLYGGTGVYDCVNNGDVALTFDDGPYLYTDDLLDKLKSYGAKATFFITGTNIGKGMINDPATPYPAILRRMHAEGHQIASHTWSHENASQMTNTQFTNQMVWNEIAINSVLGFFPTYMRPPYSICEKNCQSILSTLGYHTIYFDLDTAGYLNDSPVKIQTSKNIWDQAMQNSDPEDDSFLQIEHDIHSQTVYNLTDYVLTSLFANGYQAVTVGQCLGDPASNWYRNGPPGSVSTTTSSRTSTSTSTSRSSSSSSSTTNTRSTTSIRTSTTSTRSSATPTPTSNVSTNGSCGNGVTCSGSRFGTCCSSNNFCGSTDDYCLVSNGCQAAFGSCQGTTSSSTVKTTSTTTRKSTTTATPTPTGLPVSTDGKCGADYGKTCVGSAFGTCCGPLGDCSSSTIACLSILGCQVGYGQCV</sequence>
<evidence type="ECO:0000256" key="9">
    <source>
        <dbReference type="SAM" id="MobiDB-lite"/>
    </source>
</evidence>
<feature type="disulfide bond" evidence="8">
    <location>
        <begin position="425"/>
        <end position="440"/>
    </location>
</feature>
<evidence type="ECO:0000256" key="8">
    <source>
        <dbReference type="PROSITE-ProRule" id="PRU00261"/>
    </source>
</evidence>
<keyword evidence="8" id="KW-1015">Disulfide bond</keyword>
<dbReference type="CDD" id="cd11618">
    <property type="entry name" value="ChtBD1_1"/>
    <property type="match status" value="1"/>
</dbReference>
<evidence type="ECO:0000256" key="10">
    <source>
        <dbReference type="SAM" id="SignalP"/>
    </source>
</evidence>
<dbReference type="GO" id="GO:0005975">
    <property type="term" value="P:carbohydrate metabolic process"/>
    <property type="evidence" value="ECO:0007669"/>
    <property type="project" value="InterPro"/>
</dbReference>
<protein>
    <recommendedName>
        <fullName evidence="15">Chitin deacetylase</fullName>
    </recommendedName>
</protein>
<dbReference type="InterPro" id="IPR011330">
    <property type="entry name" value="Glyco_hydro/deAcase_b/a-brl"/>
</dbReference>
<evidence type="ECO:0000256" key="3">
    <source>
        <dbReference type="ARBA" id="ARBA00022723"/>
    </source>
</evidence>
<proteinExistence type="predicted"/>
<comment type="caution">
    <text evidence="13">The sequence shown here is derived from an EMBL/GenBank/DDBJ whole genome shotgun (WGS) entry which is preliminary data.</text>
</comment>
<dbReference type="GO" id="GO:0046872">
    <property type="term" value="F:metal ion binding"/>
    <property type="evidence" value="ECO:0007669"/>
    <property type="project" value="UniProtKB-KW"/>
</dbReference>
<evidence type="ECO:0008006" key="15">
    <source>
        <dbReference type="Google" id="ProtNLM"/>
    </source>
</evidence>
<feature type="disulfide bond" evidence="8">
    <location>
        <begin position="439"/>
        <end position="453"/>
    </location>
</feature>
<dbReference type="CDD" id="cd10951">
    <property type="entry name" value="CE4_ClCDA_like"/>
    <property type="match status" value="1"/>
</dbReference>
<dbReference type="PROSITE" id="PS50941">
    <property type="entry name" value="CHIT_BIND_I_2"/>
    <property type="match status" value="2"/>
</dbReference>
<keyword evidence="2 8" id="KW-0147">Chitin-binding</keyword>
<dbReference type="PROSITE" id="PS00026">
    <property type="entry name" value="CHIT_BIND_I_1"/>
    <property type="match status" value="1"/>
</dbReference>
<keyword evidence="3" id="KW-0479">Metal-binding</keyword>
<evidence type="ECO:0000313" key="13">
    <source>
        <dbReference type="EMBL" id="KAK0630818.1"/>
    </source>
</evidence>
<evidence type="ECO:0000256" key="5">
    <source>
        <dbReference type="ARBA" id="ARBA00022801"/>
    </source>
</evidence>
<feature type="disulfide bond" evidence="8">
    <location>
        <begin position="87"/>
        <end position="101"/>
    </location>
</feature>
<dbReference type="AlphaFoldDB" id="A0AA40CB15"/>
<dbReference type="EMBL" id="JAULSR010000002">
    <property type="protein sequence ID" value="KAK0630818.1"/>
    <property type="molecule type" value="Genomic_DNA"/>
</dbReference>
<dbReference type="GO" id="GO:0008061">
    <property type="term" value="F:chitin binding"/>
    <property type="evidence" value="ECO:0007669"/>
    <property type="project" value="UniProtKB-UniRule"/>
</dbReference>
<keyword evidence="4 10" id="KW-0732">Signal</keyword>
<dbReference type="CDD" id="cd00035">
    <property type="entry name" value="ChtBD1"/>
    <property type="match status" value="1"/>
</dbReference>
<dbReference type="SMART" id="SM00270">
    <property type="entry name" value="ChtBD1"/>
    <property type="match status" value="2"/>
</dbReference>
<dbReference type="SUPFAM" id="SSF88713">
    <property type="entry name" value="Glycoside hydrolase/deacetylase"/>
    <property type="match status" value="1"/>
</dbReference>
<feature type="signal peptide" evidence="10">
    <location>
        <begin position="1"/>
        <end position="17"/>
    </location>
</feature>
<dbReference type="PANTHER" id="PTHR46471">
    <property type="entry name" value="CHITIN DEACETYLASE"/>
    <property type="match status" value="1"/>
</dbReference>
<dbReference type="Pfam" id="PF01522">
    <property type="entry name" value="Polysacc_deac_1"/>
    <property type="match status" value="1"/>
</dbReference>
<evidence type="ECO:0000256" key="6">
    <source>
        <dbReference type="ARBA" id="ARBA00023277"/>
    </source>
</evidence>
<feature type="region of interest" description="Disordered" evidence="9">
    <location>
        <begin position="361"/>
        <end position="421"/>
    </location>
</feature>
<dbReference type="Gene3D" id="3.30.60.10">
    <property type="entry name" value="Endochitinase-like"/>
    <property type="match status" value="2"/>
</dbReference>
<feature type="chain" id="PRO_5041332049" description="Chitin deacetylase" evidence="10">
    <location>
        <begin position="18"/>
        <end position="548"/>
    </location>
</feature>
<dbReference type="InterPro" id="IPR018371">
    <property type="entry name" value="Chitin-binding_1_CS"/>
</dbReference>
<dbReference type="Gene3D" id="3.20.20.370">
    <property type="entry name" value="Glycoside hydrolase/deacetylase"/>
    <property type="match status" value="1"/>
</dbReference>
<feature type="disulfide bond" evidence="8">
    <location>
        <begin position="82"/>
        <end position="94"/>
    </location>
</feature>
<dbReference type="Proteomes" id="UP001174934">
    <property type="component" value="Unassembled WGS sequence"/>
</dbReference>
<gene>
    <name evidence="13" type="ORF">B0T17DRAFT_232316</name>
</gene>
<dbReference type="InterPro" id="IPR001002">
    <property type="entry name" value="Chitin-bd_1"/>
</dbReference>
<accession>A0AA40CB15</accession>
<dbReference type="InterPro" id="IPR036861">
    <property type="entry name" value="Endochitinase-like_sf"/>
</dbReference>
<dbReference type="SUPFAM" id="SSF57016">
    <property type="entry name" value="Plant lectins/antimicrobial peptides"/>
    <property type="match status" value="2"/>
</dbReference>
<organism evidence="13 14">
    <name type="scientific">Bombardia bombarda</name>
    <dbReference type="NCBI Taxonomy" id="252184"/>
    <lineage>
        <taxon>Eukaryota</taxon>
        <taxon>Fungi</taxon>
        <taxon>Dikarya</taxon>
        <taxon>Ascomycota</taxon>
        <taxon>Pezizomycotina</taxon>
        <taxon>Sordariomycetes</taxon>
        <taxon>Sordariomycetidae</taxon>
        <taxon>Sordariales</taxon>
        <taxon>Lasiosphaeriaceae</taxon>
        <taxon>Bombardia</taxon>
    </lineage>
</organism>
<dbReference type="PROSITE" id="PS51677">
    <property type="entry name" value="NODB"/>
    <property type="match status" value="1"/>
</dbReference>
<dbReference type="GO" id="GO:0016810">
    <property type="term" value="F:hydrolase activity, acting on carbon-nitrogen (but not peptide) bonds"/>
    <property type="evidence" value="ECO:0007669"/>
    <property type="project" value="InterPro"/>
</dbReference>
<dbReference type="InterPro" id="IPR002509">
    <property type="entry name" value="NODB_dom"/>
</dbReference>
<keyword evidence="6" id="KW-0119">Carbohydrate metabolism</keyword>
<keyword evidence="5" id="KW-0378">Hydrolase</keyword>
<feature type="compositionally biased region" description="Low complexity" evidence="9">
    <location>
        <begin position="366"/>
        <end position="417"/>
    </location>
</feature>
<name>A0AA40CB15_9PEZI</name>
<feature type="domain" description="Chitin-binding type-1" evidence="11">
    <location>
        <begin position="422"/>
        <end position="468"/>
    </location>
</feature>
<keyword evidence="14" id="KW-1185">Reference proteome</keyword>
<evidence type="ECO:0000259" key="11">
    <source>
        <dbReference type="PROSITE" id="PS50941"/>
    </source>
</evidence>
<evidence type="ECO:0000256" key="4">
    <source>
        <dbReference type="ARBA" id="ARBA00022729"/>
    </source>
</evidence>
<comment type="caution">
    <text evidence="8">Lacks conserved residue(s) required for the propagation of feature annotation.</text>
</comment>
<evidence type="ECO:0000313" key="14">
    <source>
        <dbReference type="Proteomes" id="UP001174934"/>
    </source>
</evidence>
<evidence type="ECO:0000256" key="2">
    <source>
        <dbReference type="ARBA" id="ARBA00022669"/>
    </source>
</evidence>